<reference evidence="1 2" key="1">
    <citation type="submission" date="2010-04" db="EMBL/GenBank/DDBJ databases">
        <authorList>
            <person name="Qin X."/>
            <person name="Bachman B."/>
            <person name="Battles P."/>
            <person name="Bell A."/>
            <person name="Bess C."/>
            <person name="Bickham C."/>
            <person name="Chaboub L."/>
            <person name="Chen D."/>
            <person name="Coyle M."/>
            <person name="Deiros D.R."/>
            <person name="Dinh H."/>
            <person name="Forbes L."/>
            <person name="Fowler G."/>
            <person name="Francisco L."/>
            <person name="Fu Q."/>
            <person name="Gubbala S."/>
            <person name="Hale W."/>
            <person name="Han Y."/>
            <person name="Hemphill L."/>
            <person name="Highlander S.K."/>
            <person name="Hirani K."/>
            <person name="Hogues M."/>
            <person name="Jackson L."/>
            <person name="Jakkamsetti A."/>
            <person name="Javaid M."/>
            <person name="Jiang H."/>
            <person name="Korchina V."/>
            <person name="Kovar C."/>
            <person name="Lara F."/>
            <person name="Lee S."/>
            <person name="Mata R."/>
            <person name="Mathew T."/>
            <person name="Moen C."/>
            <person name="Morales K."/>
            <person name="Munidasa M."/>
            <person name="Nazareth L."/>
            <person name="Ngo R."/>
            <person name="Nguyen L."/>
            <person name="Okwuonu G."/>
            <person name="Ongeri F."/>
            <person name="Patil S."/>
            <person name="Petrosino J."/>
            <person name="Pham C."/>
            <person name="Pham P."/>
            <person name="Pu L.-L."/>
            <person name="Puazo M."/>
            <person name="Raj R."/>
            <person name="Reid J."/>
            <person name="Rouhana J."/>
            <person name="Saada N."/>
            <person name="Shang Y."/>
            <person name="Simmons D."/>
            <person name="Thornton R."/>
            <person name="Warren J."/>
            <person name="Weissenberger G."/>
            <person name="Zhang J."/>
            <person name="Zhang L."/>
            <person name="Zhou C."/>
            <person name="Zhu D."/>
            <person name="Muzny D."/>
            <person name="Worley K."/>
            <person name="Gibbs R."/>
        </authorList>
    </citation>
    <scope>NUCLEOTIDE SEQUENCE [LARGE SCALE GENOMIC DNA]</scope>
    <source>
        <strain evidence="1 2">ATCC 49957</strain>
    </source>
</reference>
<dbReference type="AlphaFoldDB" id="D5RRC9"/>
<evidence type="ECO:0008006" key="3">
    <source>
        <dbReference type="Google" id="ProtNLM"/>
    </source>
</evidence>
<gene>
    <name evidence="1" type="ORF">HMPREF0731_3641</name>
</gene>
<name>D5RRC9_9PROT</name>
<organism evidence="1 2">
    <name type="scientific">Pseudoroseomonas cervicalis ATCC 49957</name>
    <dbReference type="NCBI Taxonomy" id="525371"/>
    <lineage>
        <taxon>Bacteria</taxon>
        <taxon>Pseudomonadati</taxon>
        <taxon>Pseudomonadota</taxon>
        <taxon>Alphaproteobacteria</taxon>
        <taxon>Acetobacterales</taxon>
        <taxon>Roseomonadaceae</taxon>
        <taxon>Roseomonas</taxon>
    </lineage>
</organism>
<proteinExistence type="predicted"/>
<comment type="caution">
    <text evidence="1">The sequence shown here is derived from an EMBL/GenBank/DDBJ whole genome shotgun (WGS) entry which is preliminary data.</text>
</comment>
<accession>D5RRC9</accession>
<protein>
    <recommendedName>
        <fullName evidence="3">Sugar phosphate isomerase/epimerase</fullName>
    </recommendedName>
</protein>
<dbReference type="EMBL" id="ADVL01000697">
    <property type="protein sequence ID" value="EFH10143.1"/>
    <property type="molecule type" value="Genomic_DNA"/>
</dbReference>
<evidence type="ECO:0000313" key="2">
    <source>
        <dbReference type="Proteomes" id="UP000005324"/>
    </source>
</evidence>
<feature type="non-terminal residue" evidence="1">
    <location>
        <position position="79"/>
    </location>
</feature>
<keyword evidence="2" id="KW-1185">Reference proteome</keyword>
<evidence type="ECO:0000313" key="1">
    <source>
        <dbReference type="EMBL" id="EFH10143.1"/>
    </source>
</evidence>
<dbReference type="RefSeq" id="WP_007002671.1">
    <property type="nucleotide sequence ID" value="NZ_GG770777.1"/>
</dbReference>
<dbReference type="Proteomes" id="UP000005324">
    <property type="component" value="Unassembled WGS sequence"/>
</dbReference>
<sequence>MPDAALPQALYHLNPHALGSLETAAAELGHIAELGFDAVCLASPFDAAPGEAGLLRDPSRLQEGLGGGEALPALAQLAE</sequence>
<dbReference type="HOGENOM" id="CLU_2611889_0_0_5"/>